<keyword evidence="3" id="KW-1185">Reference proteome</keyword>
<dbReference type="PANTHER" id="PTHR42339:SF1">
    <property type="entry name" value="HISTONE H1"/>
    <property type="match status" value="1"/>
</dbReference>
<protein>
    <recommendedName>
        <fullName evidence="1">DUF7726 domain-containing protein</fullName>
    </recommendedName>
</protein>
<evidence type="ECO:0000259" key="1">
    <source>
        <dbReference type="Pfam" id="PF24852"/>
    </source>
</evidence>
<proteinExistence type="predicted"/>
<evidence type="ECO:0000313" key="3">
    <source>
        <dbReference type="Proteomes" id="UP000813461"/>
    </source>
</evidence>
<accession>A0A8K0VWU5</accession>
<evidence type="ECO:0000313" key="2">
    <source>
        <dbReference type="EMBL" id="KAH7082167.1"/>
    </source>
</evidence>
<dbReference type="InterPro" id="IPR056143">
    <property type="entry name" value="DUF7726"/>
</dbReference>
<dbReference type="EMBL" id="JAGMVJ010000014">
    <property type="protein sequence ID" value="KAH7082167.1"/>
    <property type="molecule type" value="Genomic_DNA"/>
</dbReference>
<name>A0A8K0VWU5_9PLEO</name>
<sequence>MTKRTSDQYMAMDDDDLDYELGNIPVTENCDVVRRKIRALIDNGEMNVGELQKAIGVSSTTYSRFMSQNGPNKGARSDAYVLAWAFFKKRELRGIRTVTNKKAKKIEPGDKDAVPSVQDAVLEGEMEDSVPVFDTCDEIRRKINAHLKKPGVTQAGFLRDVAAQYHTETKKAQSSQLSGFRSKKGPYAGNTSVIFYGAYVFFEKLRIMEKKPKSKKRLEMEDVHGAHGGLDTDRRYDRVWAITGEKLAMDQYGQLRVARRS</sequence>
<dbReference type="Proteomes" id="UP000813461">
    <property type="component" value="Unassembled WGS sequence"/>
</dbReference>
<dbReference type="PANTHER" id="PTHR42339">
    <property type="entry name" value="HISTONE H1"/>
    <property type="match status" value="1"/>
</dbReference>
<dbReference type="Pfam" id="PF24852">
    <property type="entry name" value="DUF7726"/>
    <property type="match status" value="2"/>
</dbReference>
<dbReference type="AlphaFoldDB" id="A0A8K0VWU5"/>
<gene>
    <name evidence="2" type="ORF">FB567DRAFT_99777</name>
</gene>
<feature type="domain" description="DUF7726" evidence="1">
    <location>
        <begin position="25"/>
        <end position="95"/>
    </location>
</feature>
<dbReference type="OrthoDB" id="2592504at2759"/>
<comment type="caution">
    <text evidence="2">The sequence shown here is derived from an EMBL/GenBank/DDBJ whole genome shotgun (WGS) entry which is preliminary data.</text>
</comment>
<organism evidence="2 3">
    <name type="scientific">Paraphoma chrysanthemicola</name>
    <dbReference type="NCBI Taxonomy" id="798071"/>
    <lineage>
        <taxon>Eukaryota</taxon>
        <taxon>Fungi</taxon>
        <taxon>Dikarya</taxon>
        <taxon>Ascomycota</taxon>
        <taxon>Pezizomycotina</taxon>
        <taxon>Dothideomycetes</taxon>
        <taxon>Pleosporomycetidae</taxon>
        <taxon>Pleosporales</taxon>
        <taxon>Pleosporineae</taxon>
        <taxon>Phaeosphaeriaceae</taxon>
        <taxon>Paraphoma</taxon>
    </lineage>
</organism>
<reference evidence="2" key="1">
    <citation type="journal article" date="2021" name="Nat. Commun.">
        <title>Genetic determinants of endophytism in the Arabidopsis root mycobiome.</title>
        <authorList>
            <person name="Mesny F."/>
            <person name="Miyauchi S."/>
            <person name="Thiergart T."/>
            <person name="Pickel B."/>
            <person name="Atanasova L."/>
            <person name="Karlsson M."/>
            <person name="Huettel B."/>
            <person name="Barry K.W."/>
            <person name="Haridas S."/>
            <person name="Chen C."/>
            <person name="Bauer D."/>
            <person name="Andreopoulos W."/>
            <person name="Pangilinan J."/>
            <person name="LaButti K."/>
            <person name="Riley R."/>
            <person name="Lipzen A."/>
            <person name="Clum A."/>
            <person name="Drula E."/>
            <person name="Henrissat B."/>
            <person name="Kohler A."/>
            <person name="Grigoriev I.V."/>
            <person name="Martin F.M."/>
            <person name="Hacquard S."/>
        </authorList>
    </citation>
    <scope>NUCLEOTIDE SEQUENCE</scope>
    <source>
        <strain evidence="2">MPI-SDFR-AT-0120</strain>
    </source>
</reference>
<feature type="domain" description="DUF7726" evidence="1">
    <location>
        <begin position="131"/>
        <end position="211"/>
    </location>
</feature>